<comment type="caution">
    <text evidence="1">The sequence shown here is derived from an EMBL/GenBank/DDBJ whole genome shotgun (WGS) entry which is preliminary data.</text>
</comment>
<keyword evidence="2" id="KW-1185">Reference proteome</keyword>
<dbReference type="Proteomes" id="UP000692954">
    <property type="component" value="Unassembled WGS sequence"/>
</dbReference>
<name>A0A8S1RH84_9CILI</name>
<dbReference type="AlphaFoldDB" id="A0A8S1RH84"/>
<evidence type="ECO:0000313" key="1">
    <source>
        <dbReference type="EMBL" id="CAD8127037.1"/>
    </source>
</evidence>
<dbReference type="EMBL" id="CAJJDN010000172">
    <property type="protein sequence ID" value="CAD8127037.1"/>
    <property type="molecule type" value="Genomic_DNA"/>
</dbReference>
<reference evidence="1" key="1">
    <citation type="submission" date="2021-01" db="EMBL/GenBank/DDBJ databases">
        <authorList>
            <consortium name="Genoscope - CEA"/>
            <person name="William W."/>
        </authorList>
    </citation>
    <scope>NUCLEOTIDE SEQUENCE</scope>
</reference>
<evidence type="ECO:0000313" key="2">
    <source>
        <dbReference type="Proteomes" id="UP000692954"/>
    </source>
</evidence>
<proteinExistence type="predicted"/>
<organism evidence="1 2">
    <name type="scientific">Paramecium sonneborni</name>
    <dbReference type="NCBI Taxonomy" id="65129"/>
    <lineage>
        <taxon>Eukaryota</taxon>
        <taxon>Sar</taxon>
        <taxon>Alveolata</taxon>
        <taxon>Ciliophora</taxon>
        <taxon>Intramacronucleata</taxon>
        <taxon>Oligohymenophorea</taxon>
        <taxon>Peniculida</taxon>
        <taxon>Parameciidae</taxon>
        <taxon>Paramecium</taxon>
    </lineage>
</organism>
<accession>A0A8S1RH84</accession>
<protein>
    <submittedName>
        <fullName evidence="1">Uncharacterized protein</fullName>
    </submittedName>
</protein>
<sequence length="293" mass="34432">MNFDNEIRQFIGFQWLISCLIWINRRWKKRNKKNVNEISPLEMGQYLLQIQLSNLCFILRDIFKYHKNEFSQLRLPSNAQSKASNVSSITADSIDINDLPKSLIYPYMNYVPQYYMMQQLQQMQQMQQIPSMAGLGPLRMPLPQPQQQMQPPPQMVTPLPIQPTTPPQPKTDQNLPVQVKGTKVKLNLKIIKDIPQEEDSVLDYDEIKKQSGDRQFINLKRKRRLLDQQDAPLMQTRRRSEQSQYLEIREMLNVDDKDMTLIMEAYPDTKALLQELKNGNLKQEIDDLLLKGI</sequence>
<gene>
    <name evidence="1" type="ORF">PSON_ATCC_30995.1.T1720088</name>
</gene>